<dbReference type="InterPro" id="IPR006104">
    <property type="entry name" value="Glyco_hydro_2_N"/>
</dbReference>
<dbReference type="EC" id="3.2.1.23" evidence="3"/>
<dbReference type="PROSITE" id="PS51257">
    <property type="entry name" value="PROKAR_LIPOPROTEIN"/>
    <property type="match status" value="1"/>
</dbReference>
<evidence type="ECO:0000256" key="1">
    <source>
        <dbReference type="ARBA" id="ARBA00001412"/>
    </source>
</evidence>
<dbReference type="Pfam" id="PF13088">
    <property type="entry name" value="BNR_2"/>
    <property type="match status" value="1"/>
</dbReference>
<dbReference type="SUPFAM" id="SSF74650">
    <property type="entry name" value="Galactose mutarotase-like"/>
    <property type="match status" value="1"/>
</dbReference>
<evidence type="ECO:0000256" key="4">
    <source>
        <dbReference type="ARBA" id="ARBA00022801"/>
    </source>
</evidence>
<dbReference type="SMART" id="SM01038">
    <property type="entry name" value="Bgal_small_N"/>
    <property type="match status" value="1"/>
</dbReference>
<dbReference type="RefSeq" id="WP_185661888.1">
    <property type="nucleotide sequence ID" value="NZ_CAWPOO010000013.1"/>
</dbReference>
<proteinExistence type="inferred from homology"/>
<dbReference type="Gene3D" id="2.70.98.10">
    <property type="match status" value="1"/>
</dbReference>
<evidence type="ECO:0000259" key="8">
    <source>
        <dbReference type="SMART" id="SM01038"/>
    </source>
</evidence>
<dbReference type="GO" id="GO:0004565">
    <property type="term" value="F:beta-galactosidase activity"/>
    <property type="evidence" value="ECO:0007669"/>
    <property type="project" value="UniProtKB-EC"/>
</dbReference>
<dbReference type="GO" id="GO:0030246">
    <property type="term" value="F:carbohydrate binding"/>
    <property type="evidence" value="ECO:0007669"/>
    <property type="project" value="InterPro"/>
</dbReference>
<evidence type="ECO:0000256" key="3">
    <source>
        <dbReference type="ARBA" id="ARBA00012756"/>
    </source>
</evidence>
<dbReference type="SUPFAM" id="SSF49303">
    <property type="entry name" value="beta-Galactosidase/glucuronidase domain"/>
    <property type="match status" value="2"/>
</dbReference>
<dbReference type="InterPro" id="IPR011013">
    <property type="entry name" value="Gal_mutarotase_sf_dom"/>
</dbReference>
<dbReference type="InterPro" id="IPR006101">
    <property type="entry name" value="Glyco_hydro_2"/>
</dbReference>
<dbReference type="InterPro" id="IPR014718">
    <property type="entry name" value="GH-type_carb-bd"/>
</dbReference>
<name>A0A7X1EA57_9BACT</name>
<evidence type="ECO:0000313" key="10">
    <source>
        <dbReference type="Proteomes" id="UP000526501"/>
    </source>
</evidence>
<dbReference type="PANTHER" id="PTHR46323:SF2">
    <property type="entry name" value="BETA-GALACTOSIDASE"/>
    <property type="match status" value="1"/>
</dbReference>
<dbReference type="PANTHER" id="PTHR46323">
    <property type="entry name" value="BETA-GALACTOSIDASE"/>
    <property type="match status" value="1"/>
</dbReference>
<dbReference type="GO" id="GO:0009341">
    <property type="term" value="C:beta-galactosidase complex"/>
    <property type="evidence" value="ECO:0007669"/>
    <property type="project" value="InterPro"/>
</dbReference>
<dbReference type="Gene3D" id="2.120.10.10">
    <property type="match status" value="1"/>
</dbReference>
<dbReference type="InterPro" id="IPR011040">
    <property type="entry name" value="Sialidase"/>
</dbReference>
<evidence type="ECO:0000313" key="9">
    <source>
        <dbReference type="EMBL" id="MBC2608031.1"/>
    </source>
</evidence>
<comment type="caution">
    <text evidence="9">The sequence shown here is derived from an EMBL/GenBank/DDBJ whole genome shotgun (WGS) entry which is preliminary data.</text>
</comment>
<dbReference type="InterPro" id="IPR013783">
    <property type="entry name" value="Ig-like_fold"/>
</dbReference>
<protein>
    <recommendedName>
        <fullName evidence="3">beta-galactosidase</fullName>
        <ecNumber evidence="3">3.2.1.23</ecNumber>
    </recommendedName>
    <alternativeName>
        <fullName evidence="6">Lactase</fullName>
    </alternativeName>
</protein>
<evidence type="ECO:0000256" key="2">
    <source>
        <dbReference type="ARBA" id="ARBA00007401"/>
    </source>
</evidence>
<dbReference type="Pfam" id="PF16353">
    <property type="entry name" value="LacZ_4"/>
    <property type="match status" value="1"/>
</dbReference>
<dbReference type="InterPro" id="IPR032312">
    <property type="entry name" value="LacZ_4"/>
</dbReference>
<feature type="signal peptide" evidence="7">
    <location>
        <begin position="1"/>
        <end position="30"/>
    </location>
</feature>
<comment type="catalytic activity">
    <reaction evidence="1">
        <text>Hydrolysis of terminal non-reducing beta-D-galactose residues in beta-D-galactosides.</text>
        <dbReference type="EC" id="3.2.1.23"/>
    </reaction>
</comment>
<accession>A0A7X1EA57</accession>
<dbReference type="Pfam" id="PF02929">
    <property type="entry name" value="Bgal_small_N"/>
    <property type="match status" value="1"/>
</dbReference>
<dbReference type="InterPro" id="IPR004199">
    <property type="entry name" value="B-gal_small/dom_5"/>
</dbReference>
<dbReference type="InterPro" id="IPR006103">
    <property type="entry name" value="Glyco_hydro_2_cat"/>
</dbReference>
<dbReference type="Proteomes" id="UP000526501">
    <property type="component" value="Unassembled WGS sequence"/>
</dbReference>
<evidence type="ECO:0000256" key="5">
    <source>
        <dbReference type="ARBA" id="ARBA00023295"/>
    </source>
</evidence>
<organism evidence="9 10">
    <name type="scientific">Pelagicoccus albus</name>
    <dbReference type="NCBI Taxonomy" id="415222"/>
    <lineage>
        <taxon>Bacteria</taxon>
        <taxon>Pseudomonadati</taxon>
        <taxon>Verrucomicrobiota</taxon>
        <taxon>Opitutia</taxon>
        <taxon>Puniceicoccales</taxon>
        <taxon>Pelagicoccaceae</taxon>
        <taxon>Pelagicoccus</taxon>
    </lineage>
</organism>
<dbReference type="Pfam" id="PF02836">
    <property type="entry name" value="Glyco_hydro_2_C"/>
    <property type="match status" value="1"/>
</dbReference>
<feature type="domain" description="Beta galactosidase small chain/" evidence="8">
    <location>
        <begin position="739"/>
        <end position="989"/>
    </location>
</feature>
<dbReference type="SUPFAM" id="SSF51445">
    <property type="entry name" value="(Trans)glycosidases"/>
    <property type="match status" value="1"/>
</dbReference>
<sequence>MILRKRIGSSLRRWSAGLLTVLGCLSASQAVEVPESQSLDGDWSFKWVPDQKAADEYRWFFEEGYDYSDWDTIPVPSHWNLHGYEDPRWVDGSTGEGFYYTTFEAPENTKELRSYLNFGGVWVSAEVWLNGKNLGRHDSGFTAFSYDISGSIKAGETNVLAVRVRQQIAGELFKFDANDDWGLAGIYRSVEVEYKPKDMFIERVAVETDLDDQFIDADLNLSVFVQRNESDHYIAPSPPFDLVATLSTTEGEEVQRKTFTATVAGAHNGREAHFSMHVDKPLQWTAETPNLYDLRIDLIKGGELHHSWQDRIGFREVSTDGGILRLNGQAIKLRGVATHDLWPDVGRATREEHWVKDLELMKAANINAIRMAHYPHAEGFLRLCDEYGMYVLDEIPLGFGGDRMGNPIFAAGMYLRIHETMERDLNRPSVIVWDFGNEDPFSALHLTGLKAIKGLDKTRPVLMPFRASETLPPEVDILAPHYWKADEYDELAADARRPIITTEYTHAIGPNDFGEMEDRWNALTKHPAGAGGMIWLWADQGLLREVDDREVLDPLLDKSKYTRKGGELVAHSFVGRGEKMILDAHGNLGQDGIVDPDRKPQRDYFEAKAVYAPAQALVDSVTLVPGDTFYRIPVRNGYDFKDLSGLNFQWKLMRDGETLQTGDATLEAPAHTTKDLLIPAEKVDLGVSGAYYVAVKIKREDNSLMSEFSVRLGGKSSIVEEAIAEAGELSVSEDDSELVVSVNGARYTFAKASGTIESIKVSGEKVVEDSSFTVWRPATFAERNRLDKRKDGYPWESYMSDLKAKASSWATEVSDDAVVLKTTVTHRYDEQNYVEVEYAYTVDAQGVLSVDYTAKPTLDHDWFPEIGLSLKLADEPMMLGWQGLGILDTTPGKTAAAQFGQWLAPVFSKESRGPKTGIEWARLSLGQGTGFYADGMPAFRLDGVFGNGSSIHLLSKIAGSWVKNGPAEREERNIPVEEGSVYSGSVRLVPVAKDASIEENREAVLPHPAVLESSFINENKSYRECHASSIVDLGNGELLATWFGGTKERNPDVTIWVARYKDGEWSDAEEVADGKQKDGERYPTWNPVLFNPSNGPLQLFYKVGPNPGSWWGMVMTSKNGGKSWSKPTRLEDEFLGPIKNKPIELANGDWLSPSSTEGKYDGWRLHFERSSDQGKTWEMTPPVEPGQMGAYFDSIQASILDHGDEVLQALSRTKQGVMSSTWSYDNGETWTPTEGTEIPNTGSGADAVTLQDGRHLLVYNHTSGPPERVHKGVRYPLDLAISSDGKTWEHLLTLENVPRGAGYAYPAIIQDEAGLVHVTYTWNRRIIKHVVIDPSKF</sequence>
<evidence type="ECO:0000256" key="7">
    <source>
        <dbReference type="SAM" id="SignalP"/>
    </source>
</evidence>
<dbReference type="InterPro" id="IPR017853">
    <property type="entry name" value="GH"/>
</dbReference>
<dbReference type="InterPro" id="IPR036156">
    <property type="entry name" value="Beta-gal/glucu_dom_sf"/>
</dbReference>
<dbReference type="Pfam" id="PF02837">
    <property type="entry name" value="Glyco_hydro_2_N"/>
    <property type="match status" value="1"/>
</dbReference>
<dbReference type="GO" id="GO:0005990">
    <property type="term" value="P:lactose catabolic process"/>
    <property type="evidence" value="ECO:0007669"/>
    <property type="project" value="TreeGrafter"/>
</dbReference>
<dbReference type="InterPro" id="IPR050347">
    <property type="entry name" value="Bact_Beta-galactosidase"/>
</dbReference>
<dbReference type="InterPro" id="IPR006102">
    <property type="entry name" value="Ig-like_GH2"/>
</dbReference>
<keyword evidence="10" id="KW-1185">Reference proteome</keyword>
<dbReference type="PRINTS" id="PR00132">
    <property type="entry name" value="GLHYDRLASE2"/>
</dbReference>
<keyword evidence="5" id="KW-0326">Glycosidase</keyword>
<dbReference type="SUPFAM" id="SSF50939">
    <property type="entry name" value="Sialidases"/>
    <property type="match status" value="1"/>
</dbReference>
<reference evidence="9 10" key="1">
    <citation type="submission" date="2020-07" db="EMBL/GenBank/DDBJ databases">
        <authorList>
            <person name="Feng X."/>
        </authorList>
    </citation>
    <scope>NUCLEOTIDE SEQUENCE [LARGE SCALE GENOMIC DNA]</scope>
    <source>
        <strain evidence="9 10">JCM23202</strain>
    </source>
</reference>
<dbReference type="Gene3D" id="2.60.120.260">
    <property type="entry name" value="Galactose-binding domain-like"/>
    <property type="match status" value="1"/>
</dbReference>
<evidence type="ECO:0000256" key="6">
    <source>
        <dbReference type="ARBA" id="ARBA00032230"/>
    </source>
</evidence>
<dbReference type="Gene3D" id="3.20.20.80">
    <property type="entry name" value="Glycosidases"/>
    <property type="match status" value="1"/>
</dbReference>
<comment type="similarity">
    <text evidence="2">Belongs to the glycosyl hydrolase 2 family.</text>
</comment>
<dbReference type="InterPro" id="IPR008979">
    <property type="entry name" value="Galactose-bd-like_sf"/>
</dbReference>
<dbReference type="InterPro" id="IPR036278">
    <property type="entry name" value="Sialidase_sf"/>
</dbReference>
<gene>
    <name evidence="9" type="ORF">H5P27_18400</name>
</gene>
<keyword evidence="7" id="KW-0732">Signal</keyword>
<keyword evidence="4" id="KW-0378">Hydrolase</keyword>
<feature type="chain" id="PRO_5031473724" description="beta-galactosidase" evidence="7">
    <location>
        <begin position="31"/>
        <end position="1337"/>
    </location>
</feature>
<dbReference type="CDD" id="cd15482">
    <property type="entry name" value="Sialidase_non-viral"/>
    <property type="match status" value="1"/>
</dbReference>
<dbReference type="EMBL" id="JACHVC010000013">
    <property type="protein sequence ID" value="MBC2608031.1"/>
    <property type="molecule type" value="Genomic_DNA"/>
</dbReference>
<dbReference type="SUPFAM" id="SSF49785">
    <property type="entry name" value="Galactose-binding domain-like"/>
    <property type="match status" value="1"/>
</dbReference>
<dbReference type="Pfam" id="PF00703">
    <property type="entry name" value="Glyco_hydro_2"/>
    <property type="match status" value="1"/>
</dbReference>
<dbReference type="Gene3D" id="2.60.40.10">
    <property type="entry name" value="Immunoglobulins"/>
    <property type="match status" value="2"/>
</dbReference>